<dbReference type="PATRIC" id="fig|1434110.4.peg.3660"/>
<dbReference type="OrthoDB" id="134273at2157"/>
<organism evidence="1 2">
    <name type="scientific">Methanosarcina horonobensis HB-1 = JCM 15518</name>
    <dbReference type="NCBI Taxonomy" id="1434110"/>
    <lineage>
        <taxon>Archaea</taxon>
        <taxon>Methanobacteriati</taxon>
        <taxon>Methanobacteriota</taxon>
        <taxon>Stenosarchaea group</taxon>
        <taxon>Methanomicrobia</taxon>
        <taxon>Methanosarcinales</taxon>
        <taxon>Methanosarcinaceae</taxon>
        <taxon>Methanosarcina</taxon>
    </lineage>
</organism>
<dbReference type="Pfam" id="PF10884">
    <property type="entry name" value="DUF2683"/>
    <property type="match status" value="1"/>
</dbReference>
<accession>A0A0E3WUJ2</accession>
<proteinExistence type="predicted"/>
<evidence type="ECO:0008006" key="3">
    <source>
        <dbReference type="Google" id="ProtNLM"/>
    </source>
</evidence>
<dbReference type="EMBL" id="CP009516">
    <property type="protein sequence ID" value="AKB79320.1"/>
    <property type="molecule type" value="Genomic_DNA"/>
</dbReference>
<protein>
    <recommendedName>
        <fullName evidence="3">Antitoxin</fullName>
    </recommendedName>
</protein>
<dbReference type="InterPro" id="IPR020271">
    <property type="entry name" value="Uncharacterised_MJ1172"/>
</dbReference>
<dbReference type="HOGENOM" id="CLU_189630_0_0_2"/>
<dbReference type="AlphaFoldDB" id="A0A0E3WUJ2"/>
<dbReference type="GeneID" id="24832156"/>
<evidence type="ECO:0000313" key="2">
    <source>
        <dbReference type="Proteomes" id="UP000033101"/>
    </source>
</evidence>
<sequence length="86" mass="10136">MTEAVLNLDEHTSRILNIIKEQYNLKDQSEAINLMALQYEEKILERPYSPEFIKEMQEIMAEDHIHIPDGMSLIEYIDSLPDEDDK</sequence>
<name>A0A0E3WUJ2_9EURY</name>
<reference evidence="1 2" key="1">
    <citation type="submission" date="2014-07" db="EMBL/GenBank/DDBJ databases">
        <title>Methanogenic archaea and the global carbon cycle.</title>
        <authorList>
            <person name="Henriksen J.R."/>
            <person name="Luke J."/>
            <person name="Reinhart S."/>
            <person name="Benedict M.N."/>
            <person name="Youngblut N.D."/>
            <person name="Metcalf M.E."/>
            <person name="Whitaker R.J."/>
            <person name="Metcalf W.W."/>
        </authorList>
    </citation>
    <scope>NUCLEOTIDE SEQUENCE [LARGE SCALE GENOMIC DNA]</scope>
    <source>
        <strain evidence="1 2">HB-1</strain>
    </source>
</reference>
<keyword evidence="2" id="KW-1185">Reference proteome</keyword>
<dbReference type="STRING" id="1434110.MSHOH_2837"/>
<dbReference type="RefSeq" id="WP_048143540.1">
    <property type="nucleotide sequence ID" value="NZ_BBCW01000058.1"/>
</dbReference>
<dbReference type="KEGG" id="mhor:MSHOH_2837"/>
<gene>
    <name evidence="1" type="ORF">MSHOH_2837</name>
</gene>
<evidence type="ECO:0000313" key="1">
    <source>
        <dbReference type="EMBL" id="AKB79320.1"/>
    </source>
</evidence>
<dbReference type="Proteomes" id="UP000033101">
    <property type="component" value="Chromosome"/>
</dbReference>